<evidence type="ECO:0000259" key="1">
    <source>
        <dbReference type="Pfam" id="PF13843"/>
    </source>
</evidence>
<feature type="domain" description="PiggyBac transposable element-derived protein" evidence="1">
    <location>
        <begin position="90"/>
        <end position="184"/>
    </location>
</feature>
<gene>
    <name evidence="2" type="ORF">NQ314_003874</name>
</gene>
<proteinExistence type="predicted"/>
<protein>
    <recommendedName>
        <fullName evidence="1">PiggyBac transposable element-derived protein domain-containing protein</fullName>
    </recommendedName>
</protein>
<dbReference type="InterPro" id="IPR029526">
    <property type="entry name" value="PGBD"/>
</dbReference>
<comment type="caution">
    <text evidence="2">The sequence shown here is derived from an EMBL/GenBank/DDBJ whole genome shotgun (WGS) entry which is preliminary data.</text>
</comment>
<dbReference type="EMBL" id="JANEYF010001145">
    <property type="protein sequence ID" value="KAJ8965841.1"/>
    <property type="molecule type" value="Genomic_DNA"/>
</dbReference>
<evidence type="ECO:0000313" key="2">
    <source>
        <dbReference type="EMBL" id="KAJ8965841.1"/>
    </source>
</evidence>
<sequence>MAHDIGRLLENNNDVNTENLFTDLDDVNNEILLLGEEIDSDEEPLSRIAKKLRATVPQAVWSKQNFYQEPPTFDLAHGVDIDEVIELSTDVFLCLFPEVLLQTIVFHTNFYATQKHTNKGNKIFKLTTIKEIKMFLGVNLLMGIKKLPSLKDCWSSQKEVRDAFISKVIPRGRFYWLLSCGTLRKGKKYLPDDFIEDKRLSRGQCDWQMTQYMLVCLKWKDKYGTLQELSCPRQVADYNKHMGSANKADILKKFYAIDRKRKKLYHRIVWHFLDTTVVNAYILFQKENKWFNS</sequence>
<dbReference type="Proteomes" id="UP001162156">
    <property type="component" value="Unassembled WGS sequence"/>
</dbReference>
<dbReference type="AlphaFoldDB" id="A0AAV8ZKZ9"/>
<dbReference type="PANTHER" id="PTHR46599:SF3">
    <property type="entry name" value="PIGGYBAC TRANSPOSABLE ELEMENT-DERIVED PROTEIN 4"/>
    <property type="match status" value="1"/>
</dbReference>
<evidence type="ECO:0000313" key="3">
    <source>
        <dbReference type="Proteomes" id="UP001162156"/>
    </source>
</evidence>
<keyword evidence="3" id="KW-1185">Reference proteome</keyword>
<dbReference type="PANTHER" id="PTHR46599">
    <property type="entry name" value="PIGGYBAC TRANSPOSABLE ELEMENT-DERIVED PROTEIN 4"/>
    <property type="match status" value="1"/>
</dbReference>
<organism evidence="2 3">
    <name type="scientific">Rhamnusium bicolor</name>
    <dbReference type="NCBI Taxonomy" id="1586634"/>
    <lineage>
        <taxon>Eukaryota</taxon>
        <taxon>Metazoa</taxon>
        <taxon>Ecdysozoa</taxon>
        <taxon>Arthropoda</taxon>
        <taxon>Hexapoda</taxon>
        <taxon>Insecta</taxon>
        <taxon>Pterygota</taxon>
        <taxon>Neoptera</taxon>
        <taxon>Endopterygota</taxon>
        <taxon>Coleoptera</taxon>
        <taxon>Polyphaga</taxon>
        <taxon>Cucujiformia</taxon>
        <taxon>Chrysomeloidea</taxon>
        <taxon>Cerambycidae</taxon>
        <taxon>Lepturinae</taxon>
        <taxon>Rhagiini</taxon>
        <taxon>Rhamnusium</taxon>
    </lineage>
</organism>
<accession>A0AAV8ZKZ9</accession>
<feature type="domain" description="PiggyBac transposable element-derived protein" evidence="1">
    <location>
        <begin position="218"/>
        <end position="281"/>
    </location>
</feature>
<dbReference type="Pfam" id="PF13843">
    <property type="entry name" value="DDE_Tnp_1_7"/>
    <property type="match status" value="2"/>
</dbReference>
<reference evidence="2" key="1">
    <citation type="journal article" date="2023" name="Insect Mol. Biol.">
        <title>Genome sequencing provides insights into the evolution of gene families encoding plant cell wall-degrading enzymes in longhorned beetles.</title>
        <authorList>
            <person name="Shin N.R."/>
            <person name="Okamura Y."/>
            <person name="Kirsch R."/>
            <person name="Pauchet Y."/>
        </authorList>
    </citation>
    <scope>NUCLEOTIDE SEQUENCE</scope>
    <source>
        <strain evidence="2">RBIC_L_NR</strain>
    </source>
</reference>
<name>A0AAV8ZKZ9_9CUCU</name>